<dbReference type="EMBL" id="CP011266">
    <property type="protein sequence ID" value="ALT69697.1"/>
    <property type="molecule type" value="Genomic_DNA"/>
</dbReference>
<dbReference type="GeneID" id="26736885"/>
<dbReference type="InterPro" id="IPR017671">
    <property type="entry name" value="Methan_mark_9"/>
</dbReference>
<sequence>MTWEDAPSHICRGGDIRGLAFCCPPVKPCPVLNALEEVNLTPQEYIQIKTEFGKNTRLGEGAGTCFGSLIWCCKPSKPCPLRDMTLRNMGMSYDEYLDLKKELAEKLIGVQKPAPDAKAEALAETFNISKLEAMNVLTDCNNDLRKAVSVLKAKSLQDSD</sequence>
<evidence type="ECO:0000313" key="2">
    <source>
        <dbReference type="Proteomes" id="UP000067738"/>
    </source>
</evidence>
<evidence type="ECO:0000313" key="1">
    <source>
        <dbReference type="EMBL" id="ALT69697.1"/>
    </source>
</evidence>
<dbReference type="RefSeq" id="WP_058739916.1">
    <property type="nucleotide sequence ID" value="NZ_CP011266.1"/>
</dbReference>
<proteinExistence type="predicted"/>
<dbReference type="Proteomes" id="UP000067738">
    <property type="component" value="Chromosome"/>
</dbReference>
<organism evidence="1 2">
    <name type="scientific">Methanobrevibacter millerae</name>
    <dbReference type="NCBI Taxonomy" id="230361"/>
    <lineage>
        <taxon>Archaea</taxon>
        <taxon>Methanobacteriati</taxon>
        <taxon>Methanobacteriota</taxon>
        <taxon>Methanomada group</taxon>
        <taxon>Methanobacteria</taxon>
        <taxon>Methanobacteriales</taxon>
        <taxon>Methanobacteriaceae</taxon>
        <taxon>Methanobrevibacter</taxon>
    </lineage>
</organism>
<dbReference type="AlphaFoldDB" id="A0A0U3EDJ6"/>
<dbReference type="PATRIC" id="fig|230361.4.peg.1995"/>
<dbReference type="OrthoDB" id="145053at2157"/>
<dbReference type="NCBIfam" id="TIGR03277">
    <property type="entry name" value="methan_mark_9"/>
    <property type="match status" value="1"/>
</dbReference>
<protein>
    <submittedName>
        <fullName evidence="1">Methanogenesis marker protein 9</fullName>
    </submittedName>
</protein>
<dbReference type="KEGG" id="mmil:sm9_1931"/>
<gene>
    <name evidence="1" type="ORF">sm9_1931</name>
</gene>
<accession>A0A0U3EDJ6</accession>
<keyword evidence="2" id="KW-1185">Reference proteome</keyword>
<reference evidence="1 2" key="1">
    <citation type="submission" date="2015-04" db="EMBL/GenBank/DDBJ databases">
        <title>The complete genome sequence of the rumen methanogen Methanobrevibacter millerae SM9.</title>
        <authorList>
            <person name="Leahy S.C."/>
            <person name="Kelly W.J."/>
            <person name="Pacheco D.M."/>
            <person name="Li D."/>
            <person name="Altermann E."/>
            <person name="Attwood G.T."/>
        </authorList>
    </citation>
    <scope>NUCLEOTIDE SEQUENCE [LARGE SCALE GENOMIC DNA]</scope>
    <source>
        <strain evidence="1 2">SM9</strain>
    </source>
</reference>
<name>A0A0U3EDJ6_9EURY</name>